<dbReference type="InterPro" id="IPR000222">
    <property type="entry name" value="PP2C_BS"/>
</dbReference>
<dbReference type="GO" id="GO:0016020">
    <property type="term" value="C:membrane"/>
    <property type="evidence" value="ECO:0007669"/>
    <property type="project" value="UniProtKB-SubCell"/>
</dbReference>
<dbReference type="RefSeq" id="XP_021774965.1">
    <property type="nucleotide sequence ID" value="XM_021919273.1"/>
</dbReference>
<dbReference type="OrthoDB" id="10264738at2759"/>
<keyword evidence="13" id="KW-0464">Manganese</keyword>
<dbReference type="Gramene" id="AUR62035556-RA">
    <property type="protein sequence ID" value="AUR62035556-RA:cds"/>
    <property type="gene ID" value="AUR62035556"/>
</dbReference>
<comment type="cofactor">
    <cofactor evidence="1">
        <name>Mn(2+)</name>
        <dbReference type="ChEBI" id="CHEBI:29035"/>
    </cofactor>
</comment>
<evidence type="ECO:0000256" key="2">
    <source>
        <dbReference type="ARBA" id="ARBA00001946"/>
    </source>
</evidence>
<dbReference type="SMR" id="A0A803MUP4"/>
<name>A0A803MUP4_CHEQI</name>
<evidence type="ECO:0000313" key="17">
    <source>
        <dbReference type="Proteomes" id="UP000596660"/>
    </source>
</evidence>
<dbReference type="EC" id="3.1.3.16" evidence="5"/>
<keyword evidence="10 14" id="KW-0904">Protein phosphatase</keyword>
<reference evidence="16" key="2">
    <citation type="submission" date="2021-03" db="UniProtKB">
        <authorList>
            <consortium name="EnsemblPlants"/>
        </authorList>
    </citation>
    <scope>IDENTIFICATION</scope>
</reference>
<evidence type="ECO:0000313" key="16">
    <source>
        <dbReference type="EnsemblPlants" id="AUR62035556-RA:cds"/>
    </source>
</evidence>
<dbReference type="EnsemblPlants" id="AUR62035556-RA">
    <property type="protein sequence ID" value="AUR62035556-RA:cds"/>
    <property type="gene ID" value="AUR62035556"/>
</dbReference>
<evidence type="ECO:0000256" key="3">
    <source>
        <dbReference type="ARBA" id="ARBA00004167"/>
    </source>
</evidence>
<dbReference type="FunFam" id="3.60.40.10:FF:000049">
    <property type="entry name" value="Protein phosphatase 2C 57"/>
    <property type="match status" value="1"/>
</dbReference>
<dbReference type="PANTHER" id="PTHR13832:SF589">
    <property type="entry name" value="[PYRUVATE DEHYDROGENASE [ACETYL-TRANSFERRING]]-PHOSPHATASE 2, MITOCHONDRIAL"/>
    <property type="match status" value="1"/>
</dbReference>
<evidence type="ECO:0000256" key="9">
    <source>
        <dbReference type="ARBA" id="ARBA00022842"/>
    </source>
</evidence>
<keyword evidence="11" id="KW-1133">Transmembrane helix</keyword>
<dbReference type="Proteomes" id="UP000596660">
    <property type="component" value="Unplaced"/>
</dbReference>
<dbReference type="GO" id="GO:0046872">
    <property type="term" value="F:metal ion binding"/>
    <property type="evidence" value="ECO:0007669"/>
    <property type="project" value="UniProtKB-KW"/>
</dbReference>
<dbReference type="InterPro" id="IPR036457">
    <property type="entry name" value="PPM-type-like_dom_sf"/>
</dbReference>
<dbReference type="PANTHER" id="PTHR13832">
    <property type="entry name" value="PROTEIN PHOSPHATASE 2C"/>
    <property type="match status" value="1"/>
</dbReference>
<evidence type="ECO:0000256" key="7">
    <source>
        <dbReference type="ARBA" id="ARBA00022723"/>
    </source>
</evidence>
<accession>A0A803MUP4</accession>
<comment type="subcellular location">
    <subcellularLocation>
        <location evidence="3">Membrane</location>
        <topology evidence="3">Single-pass membrane protein</topology>
    </subcellularLocation>
</comment>
<evidence type="ECO:0000256" key="12">
    <source>
        <dbReference type="ARBA" id="ARBA00023136"/>
    </source>
</evidence>
<keyword evidence="7" id="KW-0479">Metal-binding</keyword>
<comment type="cofactor">
    <cofactor evidence="2">
        <name>Mg(2+)</name>
        <dbReference type="ChEBI" id="CHEBI:18420"/>
    </cofactor>
</comment>
<dbReference type="PROSITE" id="PS51746">
    <property type="entry name" value="PPM_2"/>
    <property type="match status" value="1"/>
</dbReference>
<evidence type="ECO:0000256" key="6">
    <source>
        <dbReference type="ARBA" id="ARBA00022692"/>
    </source>
</evidence>
<evidence type="ECO:0000256" key="11">
    <source>
        <dbReference type="ARBA" id="ARBA00022989"/>
    </source>
</evidence>
<sequence length="391" mass="43005">MALLNQQLQKFLLTRLNNSNSAFKTNKKNPIILRQTKRSSFKCSAIAIEAPSSLAGVAGIRWGLTKLQGARDEMEDDAVIVQPDTLEGFYFAAVFDGHGGSSSVTFLREELYKECAQALKGELLLSGKDFDTIKSAITEAFENVDLRLSKWLENKEEEDESGATATVMLVGNDRLYIAHLGDSSAVISRSGKAEVLTDPHRPYGSNKASLQEIRRINEAGGWINNGRICGDIAISRAFGDIRFKTKKNEMVEGGVKEGRWSQKFASRVKFNGDLVVARPDIIQAVLGSDAELVVLASDGLWDYINSSEAVSFVRDELRQHGNVQQACESLANAALDRRSQDNISIIIADLGKTDWQNLPADKENVMYEFGQAFVTLGVVSLGIWLSSHLIL</sequence>
<evidence type="ECO:0000256" key="13">
    <source>
        <dbReference type="ARBA" id="ARBA00023211"/>
    </source>
</evidence>
<dbReference type="AlphaFoldDB" id="A0A803MUP4"/>
<evidence type="ECO:0000256" key="5">
    <source>
        <dbReference type="ARBA" id="ARBA00013081"/>
    </source>
</evidence>
<dbReference type="GeneID" id="110738836"/>
<dbReference type="SMART" id="SM00332">
    <property type="entry name" value="PP2Cc"/>
    <property type="match status" value="1"/>
</dbReference>
<keyword evidence="6" id="KW-0812">Transmembrane</keyword>
<organism evidence="16 17">
    <name type="scientific">Chenopodium quinoa</name>
    <name type="common">Quinoa</name>
    <dbReference type="NCBI Taxonomy" id="63459"/>
    <lineage>
        <taxon>Eukaryota</taxon>
        <taxon>Viridiplantae</taxon>
        <taxon>Streptophyta</taxon>
        <taxon>Embryophyta</taxon>
        <taxon>Tracheophyta</taxon>
        <taxon>Spermatophyta</taxon>
        <taxon>Magnoliopsida</taxon>
        <taxon>eudicotyledons</taxon>
        <taxon>Gunneridae</taxon>
        <taxon>Pentapetalae</taxon>
        <taxon>Caryophyllales</taxon>
        <taxon>Chenopodiaceae</taxon>
        <taxon>Chenopodioideae</taxon>
        <taxon>Atripliceae</taxon>
        <taxon>Chenopodium</taxon>
    </lineage>
</organism>
<evidence type="ECO:0000256" key="14">
    <source>
        <dbReference type="RuleBase" id="RU003465"/>
    </source>
</evidence>
<evidence type="ECO:0000256" key="10">
    <source>
        <dbReference type="ARBA" id="ARBA00022912"/>
    </source>
</evidence>
<keyword evidence="8 14" id="KW-0378">Hydrolase</keyword>
<keyword evidence="17" id="KW-1185">Reference proteome</keyword>
<evidence type="ECO:0000259" key="15">
    <source>
        <dbReference type="PROSITE" id="PS51746"/>
    </source>
</evidence>
<gene>
    <name evidence="16" type="primary">LOC110738836</name>
</gene>
<keyword evidence="9" id="KW-0460">Magnesium</keyword>
<protein>
    <recommendedName>
        <fullName evidence="5">protein-serine/threonine phosphatase</fullName>
        <ecNumber evidence="5">3.1.3.16</ecNumber>
    </recommendedName>
</protein>
<dbReference type="CDD" id="cd00143">
    <property type="entry name" value="PP2Cc"/>
    <property type="match status" value="1"/>
</dbReference>
<evidence type="ECO:0000256" key="8">
    <source>
        <dbReference type="ARBA" id="ARBA00022801"/>
    </source>
</evidence>
<dbReference type="SMART" id="SM00331">
    <property type="entry name" value="PP2C_SIG"/>
    <property type="match status" value="1"/>
</dbReference>
<dbReference type="SUPFAM" id="SSF81606">
    <property type="entry name" value="PP2C-like"/>
    <property type="match status" value="1"/>
</dbReference>
<dbReference type="Gene3D" id="3.60.40.10">
    <property type="entry name" value="PPM-type phosphatase domain"/>
    <property type="match status" value="1"/>
</dbReference>
<proteinExistence type="inferred from homology"/>
<dbReference type="InterPro" id="IPR015655">
    <property type="entry name" value="PP2C"/>
</dbReference>
<evidence type="ECO:0000256" key="1">
    <source>
        <dbReference type="ARBA" id="ARBA00001936"/>
    </source>
</evidence>
<keyword evidence="12" id="KW-0472">Membrane</keyword>
<dbReference type="PROSITE" id="PS01032">
    <property type="entry name" value="PPM_1"/>
    <property type="match status" value="1"/>
</dbReference>
<comment type="similarity">
    <text evidence="4 14">Belongs to the PP2C family.</text>
</comment>
<dbReference type="OMA" id="WCHASAA"/>
<feature type="domain" description="PPM-type phosphatase" evidence="15">
    <location>
        <begin position="61"/>
        <end position="350"/>
    </location>
</feature>
<evidence type="ECO:0000256" key="4">
    <source>
        <dbReference type="ARBA" id="ARBA00006702"/>
    </source>
</evidence>
<dbReference type="KEGG" id="cqi:110738836"/>
<reference evidence="16" key="1">
    <citation type="journal article" date="2017" name="Nature">
        <title>The genome of Chenopodium quinoa.</title>
        <authorList>
            <person name="Jarvis D.E."/>
            <person name="Ho Y.S."/>
            <person name="Lightfoot D.J."/>
            <person name="Schmoeckel S.M."/>
            <person name="Li B."/>
            <person name="Borm T.J.A."/>
            <person name="Ohyanagi H."/>
            <person name="Mineta K."/>
            <person name="Michell C.T."/>
            <person name="Saber N."/>
            <person name="Kharbatia N.M."/>
            <person name="Rupper R.R."/>
            <person name="Sharp A.R."/>
            <person name="Dally N."/>
            <person name="Boughton B.A."/>
            <person name="Woo Y.H."/>
            <person name="Gao G."/>
            <person name="Schijlen E.G.W.M."/>
            <person name="Guo X."/>
            <person name="Momin A.A."/>
            <person name="Negrao S."/>
            <person name="Al-Babili S."/>
            <person name="Gehring C."/>
            <person name="Roessner U."/>
            <person name="Jung C."/>
            <person name="Murphy K."/>
            <person name="Arold S.T."/>
            <person name="Gojobori T."/>
            <person name="van der Linden C.G."/>
            <person name="van Loo E.N."/>
            <person name="Jellen E.N."/>
            <person name="Maughan P.J."/>
            <person name="Tester M."/>
        </authorList>
    </citation>
    <scope>NUCLEOTIDE SEQUENCE [LARGE SCALE GENOMIC DNA]</scope>
    <source>
        <strain evidence="16">cv. PI 614886</strain>
    </source>
</reference>
<dbReference type="Pfam" id="PF00481">
    <property type="entry name" value="PP2C"/>
    <property type="match status" value="1"/>
</dbReference>
<dbReference type="GO" id="GO:0004722">
    <property type="term" value="F:protein serine/threonine phosphatase activity"/>
    <property type="evidence" value="ECO:0007669"/>
    <property type="project" value="UniProtKB-EC"/>
</dbReference>
<dbReference type="InterPro" id="IPR001932">
    <property type="entry name" value="PPM-type_phosphatase-like_dom"/>
</dbReference>